<dbReference type="PRINTS" id="PR00724">
    <property type="entry name" value="CRBOXYPTASEC"/>
</dbReference>
<evidence type="ECO:0000259" key="27">
    <source>
        <dbReference type="Pfam" id="PF07731"/>
    </source>
</evidence>
<evidence type="ECO:0000256" key="25">
    <source>
        <dbReference type="SAM" id="SignalP"/>
    </source>
</evidence>
<evidence type="ECO:0000256" key="10">
    <source>
        <dbReference type="ARBA" id="ARBA00022645"/>
    </source>
</evidence>
<dbReference type="EC" id="3.4.16.5" evidence="6"/>
<comment type="caution">
    <text evidence="29">The sequence shown here is derived from an EMBL/GenBank/DDBJ whole genome shotgun (WGS) entry which is preliminary data.</text>
</comment>
<dbReference type="InterPro" id="IPR029058">
    <property type="entry name" value="AB_hydrolase_fold"/>
</dbReference>
<keyword evidence="16" id="KW-0472">Membrane</keyword>
<evidence type="ECO:0000256" key="18">
    <source>
        <dbReference type="ARBA" id="ARBA00023157"/>
    </source>
</evidence>
<dbReference type="Gene3D" id="2.60.40.420">
    <property type="entry name" value="Cupredoxins - blue copper proteins"/>
    <property type="match status" value="3"/>
</dbReference>
<dbReference type="PROSITE" id="PS00560">
    <property type="entry name" value="CARBOXYPEPT_SER_HIS"/>
    <property type="match status" value="1"/>
</dbReference>
<dbReference type="InterPro" id="IPR008972">
    <property type="entry name" value="Cupredoxin"/>
</dbReference>
<evidence type="ECO:0000256" key="1">
    <source>
        <dbReference type="ARBA" id="ARBA00001935"/>
    </source>
</evidence>
<keyword evidence="19" id="KW-0325">Glycoprotein</keyword>
<dbReference type="Pfam" id="PF00394">
    <property type="entry name" value="Cu-oxidase"/>
    <property type="match status" value="1"/>
</dbReference>
<dbReference type="GO" id="GO:0098552">
    <property type="term" value="C:side of membrane"/>
    <property type="evidence" value="ECO:0007669"/>
    <property type="project" value="UniProtKB-KW"/>
</dbReference>
<evidence type="ECO:0000313" key="30">
    <source>
        <dbReference type="Proteomes" id="UP000188268"/>
    </source>
</evidence>
<dbReference type="InterPro" id="IPR045087">
    <property type="entry name" value="Cu-oxidase_fam"/>
</dbReference>
<keyword evidence="10" id="KW-0121">Carboxypeptidase</keyword>
<evidence type="ECO:0000259" key="28">
    <source>
        <dbReference type="Pfam" id="PF07732"/>
    </source>
</evidence>
<dbReference type="EMBL" id="AWWV01009389">
    <property type="protein sequence ID" value="OMO86799.1"/>
    <property type="molecule type" value="Genomic_DNA"/>
</dbReference>
<dbReference type="FunFam" id="3.40.50.1820:FF:000143">
    <property type="entry name" value="Carboxypeptidase"/>
    <property type="match status" value="1"/>
</dbReference>
<evidence type="ECO:0000256" key="4">
    <source>
        <dbReference type="ARBA" id="ARBA00009431"/>
    </source>
</evidence>
<dbReference type="PANTHER" id="PTHR11709">
    <property type="entry name" value="MULTI-COPPER OXIDASE"/>
    <property type="match status" value="1"/>
</dbReference>
<dbReference type="GO" id="GO:0005507">
    <property type="term" value="F:copper ion binding"/>
    <property type="evidence" value="ECO:0007669"/>
    <property type="project" value="InterPro"/>
</dbReference>
<dbReference type="GO" id="GO:0004185">
    <property type="term" value="F:serine-type carboxypeptidase activity"/>
    <property type="evidence" value="ECO:0007669"/>
    <property type="project" value="UniProtKB-EC"/>
</dbReference>
<accession>A0A1R3IW35</accession>
<gene>
    <name evidence="29" type="ORF">CCACVL1_09446</name>
</gene>
<evidence type="ECO:0000256" key="22">
    <source>
        <dbReference type="ARBA" id="ARBA00069121"/>
    </source>
</evidence>
<dbReference type="InterPro" id="IPR033124">
    <property type="entry name" value="Ser_caboxypep_his_AS"/>
</dbReference>
<dbReference type="Proteomes" id="UP000188268">
    <property type="component" value="Unassembled WGS sequence"/>
</dbReference>
<evidence type="ECO:0000256" key="12">
    <source>
        <dbReference type="ARBA" id="ARBA00022723"/>
    </source>
</evidence>
<dbReference type="SUPFAM" id="SSF49503">
    <property type="entry name" value="Cupredoxins"/>
    <property type="match status" value="3"/>
</dbReference>
<feature type="domain" description="Plastocyanin-like" evidence="27">
    <location>
        <begin position="400"/>
        <end position="535"/>
    </location>
</feature>
<evidence type="ECO:0000256" key="21">
    <source>
        <dbReference type="ARBA" id="ARBA00037399"/>
    </source>
</evidence>
<protein>
    <recommendedName>
        <fullName evidence="22">Serine carboxypeptidase 1</fullName>
        <ecNumber evidence="6">3.4.16.5</ecNumber>
    </recommendedName>
    <alternativeName>
        <fullName evidence="24">Carboxypeptidase C</fullName>
    </alternativeName>
    <alternativeName>
        <fullName evidence="23">Serine carboxypeptidase I</fullName>
    </alternativeName>
</protein>
<feature type="domain" description="Plastocyanin-like" evidence="28">
    <location>
        <begin position="38"/>
        <end position="150"/>
    </location>
</feature>
<evidence type="ECO:0000256" key="6">
    <source>
        <dbReference type="ARBA" id="ARBA00012446"/>
    </source>
</evidence>
<evidence type="ECO:0000259" key="26">
    <source>
        <dbReference type="Pfam" id="PF00394"/>
    </source>
</evidence>
<comment type="function">
    <text evidence="21">Probable carboxypeptidase.</text>
</comment>
<dbReference type="Gene3D" id="3.40.50.11320">
    <property type="match status" value="1"/>
</dbReference>
<evidence type="ECO:0000256" key="14">
    <source>
        <dbReference type="ARBA" id="ARBA00022801"/>
    </source>
</evidence>
<dbReference type="GO" id="GO:0016491">
    <property type="term" value="F:oxidoreductase activity"/>
    <property type="evidence" value="ECO:0007669"/>
    <property type="project" value="InterPro"/>
</dbReference>
<evidence type="ECO:0000256" key="2">
    <source>
        <dbReference type="ARBA" id="ARBA00004609"/>
    </source>
</evidence>
<keyword evidence="30" id="KW-1185">Reference proteome</keyword>
<evidence type="ECO:0000313" key="29">
    <source>
        <dbReference type="EMBL" id="OMO86799.1"/>
    </source>
</evidence>
<dbReference type="STRING" id="210143.A0A1R3IW35"/>
<evidence type="ECO:0000256" key="7">
    <source>
        <dbReference type="ARBA" id="ARBA00022475"/>
    </source>
</evidence>
<evidence type="ECO:0000256" key="5">
    <source>
        <dbReference type="ARBA" id="ARBA00010609"/>
    </source>
</evidence>
<dbReference type="AlphaFoldDB" id="A0A1R3IW35"/>
<evidence type="ECO:0000256" key="20">
    <source>
        <dbReference type="ARBA" id="ARBA00023288"/>
    </source>
</evidence>
<dbReference type="GO" id="GO:0005576">
    <property type="term" value="C:extracellular region"/>
    <property type="evidence" value="ECO:0007669"/>
    <property type="project" value="UniProtKB-SubCell"/>
</dbReference>
<dbReference type="FunFam" id="3.40.50.11320:FF:000002">
    <property type="entry name" value="Carboxypeptidase"/>
    <property type="match status" value="1"/>
</dbReference>
<organism evidence="29 30">
    <name type="scientific">Corchorus capsularis</name>
    <name type="common">Jute</name>
    <dbReference type="NCBI Taxonomy" id="210143"/>
    <lineage>
        <taxon>Eukaryota</taxon>
        <taxon>Viridiplantae</taxon>
        <taxon>Streptophyta</taxon>
        <taxon>Embryophyta</taxon>
        <taxon>Tracheophyta</taxon>
        <taxon>Spermatophyta</taxon>
        <taxon>Magnoliopsida</taxon>
        <taxon>eudicotyledons</taxon>
        <taxon>Gunneridae</taxon>
        <taxon>Pentapetalae</taxon>
        <taxon>rosids</taxon>
        <taxon>malvids</taxon>
        <taxon>Malvales</taxon>
        <taxon>Malvaceae</taxon>
        <taxon>Grewioideae</taxon>
        <taxon>Apeibeae</taxon>
        <taxon>Corchorus</taxon>
    </lineage>
</organism>
<dbReference type="InterPro" id="IPR001563">
    <property type="entry name" value="Peptidase_S10"/>
</dbReference>
<sequence length="1072" mass="119887">MVSGSPCFRVSSFFFVLGCLLTSSLAGDPYVFYDWTVSYLSTSPFGDKQQVIGVNGQFPGPILNITTNWNVVINVKNDLDEPLLLTWNGIQHRKNSWQDGVLGTNCPIPPGWNWTYEFQVKDQIGSFFYFPSLNFQRAAGGYGGIIINNRDVIPLPFGMPDGDVTIFISDWYTKSHKRLRKDIENGVDLGVPDGIVINGFGPYRYDPNLVKDGIAYQIINVEPGKTYRFRVHNVGISTSLNFRIQNHNLLLVETEGSYTVQQNYTNMDIHVGQSYSFLVTMDQSASNDYYIVASPRFVNSSDWAKVTGVAILHYSNSQGPASGPLPDPPNTFDTYFSMNQARSIRWNVSAGAARPNPQGSFKYGQITVTDVYVILNRPAELIDGKRHTTLNGISYLPPSTPIKLAQQFNIPGVYKLDFPNRLMNRPPKLDTSLINGTFKGFIEIIFQNNDTTVQSYHLDGYAFFVVGMDFGVWTENSRGTYNKWDGVARSTTQVFPGAWTAILVSLDNAGIWNLRAQNLDSWYLGQEVYLSVVNPEVDQTEVPLPENSIYCGILSSLQKDQAQRVNFSGAPTISHSSKTVFILLIIALFAHSLSFLVLTQSAPDKPLVTQLPGFTGTFPSKHYSGYVNIDESRGKNLFYYFVESERKPSEDPVVLWLNGGPGCSSFDGFVYEHGPFNFDKAKTKGSLPQLHLNQYSWSKVSNIIYLDSPVGVGYSYSKNRSDYQTGDLQTATDSHAFLLKWFELYPEFLSNPFFIAGESYAGVYVPTLSYEVVKGIDAGAKPVINFKGYLVGNGVTDNDFDGNALVPFAHGMGLISDELYEEVKNECNGNFYNPLSETCESKLNKVDEDISGLNIYDILEPCYHDPTAPEAMDIKIRLPFSFQKLGLTDKPLAVRKRMFGRAWPLRAAVREGIVPTWPQLLNSQSVPCTDDEVATQWLNDAAVRKALHAEEEAVIGRWELCTDNILYFSDAGSMIKYHKNLTSRGYRALIFSGDHDMCVPFTGSEAWTRSLGYKVVDEWRPWTSNGQVAGYLQGYENNLTFITIKGAGHTVPEYKPTEALDFYSRFLAGKTI</sequence>
<keyword evidence="11" id="KW-0645">Protease</keyword>
<dbReference type="Gene3D" id="6.10.250.940">
    <property type="match status" value="1"/>
</dbReference>
<keyword evidence="20" id="KW-0449">Lipoprotein</keyword>
<comment type="cofactor">
    <cofactor evidence="1">
        <name>Cu cation</name>
        <dbReference type="ChEBI" id="CHEBI:23378"/>
    </cofactor>
</comment>
<keyword evidence="17" id="KW-0865">Zymogen</keyword>
<keyword evidence="14" id="KW-0378">Hydrolase</keyword>
<evidence type="ECO:0000256" key="8">
    <source>
        <dbReference type="ARBA" id="ARBA00022525"/>
    </source>
</evidence>
<dbReference type="FunFam" id="2.60.40.420:FF:000016">
    <property type="entry name" value="Monocopper oxidase-like protein"/>
    <property type="match status" value="1"/>
</dbReference>
<name>A0A1R3IW35_COCAP</name>
<evidence type="ECO:0000256" key="3">
    <source>
        <dbReference type="ARBA" id="ARBA00004613"/>
    </source>
</evidence>
<dbReference type="FunFam" id="2.60.40.420:FF:000023">
    <property type="entry name" value="Monocopper oxidase-like protein SKU5"/>
    <property type="match status" value="1"/>
</dbReference>
<evidence type="ECO:0000256" key="23">
    <source>
        <dbReference type="ARBA" id="ARBA00077725"/>
    </source>
</evidence>
<evidence type="ECO:0000256" key="19">
    <source>
        <dbReference type="ARBA" id="ARBA00023180"/>
    </source>
</evidence>
<comment type="subcellular location">
    <subcellularLocation>
        <location evidence="2">Cell membrane</location>
        <topology evidence="2">Lipid-anchor</topology>
        <topology evidence="2">GPI-anchor</topology>
    </subcellularLocation>
    <subcellularLocation>
        <location evidence="3">Secreted</location>
    </subcellularLocation>
</comment>
<feature type="chain" id="PRO_5043971737" description="Serine carboxypeptidase 1" evidence="25">
    <location>
        <begin position="27"/>
        <end position="1072"/>
    </location>
</feature>
<dbReference type="FunFam" id="3.40.50.12670:FF:000001">
    <property type="entry name" value="Carboxypeptidase"/>
    <property type="match status" value="1"/>
</dbReference>
<comment type="similarity">
    <text evidence="5">Belongs to the multicopper oxidase family.</text>
</comment>
<dbReference type="Pfam" id="PF07731">
    <property type="entry name" value="Cu-oxidase_2"/>
    <property type="match status" value="1"/>
</dbReference>
<dbReference type="PANTHER" id="PTHR11709:SF58">
    <property type="entry name" value="SKU5 SIMILAR 3"/>
    <property type="match status" value="1"/>
</dbReference>
<dbReference type="CDD" id="cd13846">
    <property type="entry name" value="CuRO_1_AAO_like_1"/>
    <property type="match status" value="1"/>
</dbReference>
<evidence type="ECO:0000256" key="16">
    <source>
        <dbReference type="ARBA" id="ARBA00023136"/>
    </source>
</evidence>
<evidence type="ECO:0000256" key="17">
    <source>
        <dbReference type="ARBA" id="ARBA00023145"/>
    </source>
</evidence>
<dbReference type="InterPro" id="IPR018202">
    <property type="entry name" value="Ser_caboxypep_ser_AS"/>
</dbReference>
<dbReference type="GO" id="GO:0005886">
    <property type="term" value="C:plasma membrane"/>
    <property type="evidence" value="ECO:0007669"/>
    <property type="project" value="UniProtKB-SubCell"/>
</dbReference>
<reference evidence="29 30" key="1">
    <citation type="submission" date="2013-09" db="EMBL/GenBank/DDBJ databases">
        <title>Corchorus capsularis genome sequencing.</title>
        <authorList>
            <person name="Alam M."/>
            <person name="Haque M.S."/>
            <person name="Islam M.S."/>
            <person name="Emdad E.M."/>
            <person name="Islam M.M."/>
            <person name="Ahmed B."/>
            <person name="Halim A."/>
            <person name="Hossen Q.M.M."/>
            <person name="Hossain M.Z."/>
            <person name="Ahmed R."/>
            <person name="Khan M.M."/>
            <person name="Islam R."/>
            <person name="Rashid M.M."/>
            <person name="Khan S.A."/>
            <person name="Rahman M.S."/>
            <person name="Alam M."/>
        </authorList>
    </citation>
    <scope>NUCLEOTIDE SEQUENCE [LARGE SCALE GENOMIC DNA]</scope>
    <source>
        <strain evidence="30">cv. CVL-1</strain>
        <tissue evidence="29">Whole seedling</tissue>
    </source>
</reference>
<dbReference type="SUPFAM" id="SSF53474">
    <property type="entry name" value="alpha/beta-Hydrolases"/>
    <property type="match status" value="1"/>
</dbReference>
<evidence type="ECO:0000256" key="15">
    <source>
        <dbReference type="ARBA" id="ARBA00023008"/>
    </source>
</evidence>
<dbReference type="Gene3D" id="3.40.50.1820">
    <property type="entry name" value="alpha/beta hydrolase"/>
    <property type="match status" value="1"/>
</dbReference>
<keyword evidence="12" id="KW-0479">Metal-binding</keyword>
<dbReference type="InterPro" id="IPR011707">
    <property type="entry name" value="Cu-oxidase-like_N"/>
</dbReference>
<keyword evidence="7" id="KW-1003">Cell membrane</keyword>
<keyword evidence="8" id="KW-0964">Secreted</keyword>
<keyword evidence="9" id="KW-0336">GPI-anchor</keyword>
<proteinExistence type="inferred from homology"/>
<keyword evidence="13 25" id="KW-0732">Signal</keyword>
<evidence type="ECO:0000256" key="24">
    <source>
        <dbReference type="ARBA" id="ARBA00078351"/>
    </source>
</evidence>
<dbReference type="InterPro" id="IPR034273">
    <property type="entry name" value="CuRO_1_AAO-like"/>
</dbReference>
<dbReference type="OrthoDB" id="2121828at2759"/>
<dbReference type="PROSITE" id="PS00131">
    <property type="entry name" value="CARBOXYPEPT_SER_SER"/>
    <property type="match status" value="1"/>
</dbReference>
<keyword evidence="18" id="KW-1015">Disulfide bond</keyword>
<dbReference type="Pfam" id="PF00450">
    <property type="entry name" value="Peptidase_S10"/>
    <property type="match status" value="1"/>
</dbReference>
<evidence type="ECO:0000256" key="11">
    <source>
        <dbReference type="ARBA" id="ARBA00022670"/>
    </source>
</evidence>
<dbReference type="Gramene" id="OMO86799">
    <property type="protein sequence ID" value="OMO86799"/>
    <property type="gene ID" value="CCACVL1_09446"/>
</dbReference>
<dbReference type="OMA" id="KCIDDEV"/>
<feature type="signal peptide" evidence="25">
    <location>
        <begin position="1"/>
        <end position="26"/>
    </location>
</feature>
<dbReference type="InterPro" id="IPR001117">
    <property type="entry name" value="Cu-oxidase_2nd"/>
</dbReference>
<comment type="similarity">
    <text evidence="4">Belongs to the peptidase S10 family.</text>
</comment>
<feature type="domain" description="Plastocyanin-like" evidence="26">
    <location>
        <begin position="163"/>
        <end position="317"/>
    </location>
</feature>
<keyword evidence="15" id="KW-0186">Copper</keyword>
<dbReference type="FunFam" id="2.60.40.420:FF:000012">
    <property type="entry name" value="Monocopper oxidase-like protein"/>
    <property type="match status" value="1"/>
</dbReference>
<dbReference type="Pfam" id="PF07732">
    <property type="entry name" value="Cu-oxidase_3"/>
    <property type="match status" value="1"/>
</dbReference>
<evidence type="ECO:0000256" key="9">
    <source>
        <dbReference type="ARBA" id="ARBA00022622"/>
    </source>
</evidence>
<dbReference type="InterPro" id="IPR011706">
    <property type="entry name" value="Cu-oxidase_C"/>
</dbReference>
<dbReference type="GO" id="GO:0006508">
    <property type="term" value="P:proteolysis"/>
    <property type="evidence" value="ECO:0007669"/>
    <property type="project" value="UniProtKB-KW"/>
</dbReference>
<evidence type="ECO:0000256" key="13">
    <source>
        <dbReference type="ARBA" id="ARBA00022729"/>
    </source>
</evidence>